<name>A0A915HVN6_ROMCU</name>
<dbReference type="WBParaSite" id="nRc.2.0.1.t05964-RA">
    <property type="protein sequence ID" value="nRc.2.0.1.t05964-RA"/>
    <property type="gene ID" value="nRc.2.0.1.g05964"/>
</dbReference>
<dbReference type="Proteomes" id="UP000887565">
    <property type="component" value="Unplaced"/>
</dbReference>
<evidence type="ECO:0000313" key="2">
    <source>
        <dbReference type="Proteomes" id="UP000887565"/>
    </source>
</evidence>
<evidence type="ECO:0000313" key="3">
    <source>
        <dbReference type="WBParaSite" id="nRc.2.0.1.t05964-RA"/>
    </source>
</evidence>
<reference evidence="3" key="1">
    <citation type="submission" date="2022-11" db="UniProtKB">
        <authorList>
            <consortium name="WormBaseParasite"/>
        </authorList>
    </citation>
    <scope>IDENTIFICATION</scope>
</reference>
<feature type="region of interest" description="Disordered" evidence="1">
    <location>
        <begin position="1"/>
        <end position="31"/>
    </location>
</feature>
<keyword evidence="2" id="KW-1185">Reference proteome</keyword>
<proteinExistence type="predicted"/>
<organism evidence="2 3">
    <name type="scientific">Romanomermis culicivorax</name>
    <name type="common">Nematode worm</name>
    <dbReference type="NCBI Taxonomy" id="13658"/>
    <lineage>
        <taxon>Eukaryota</taxon>
        <taxon>Metazoa</taxon>
        <taxon>Ecdysozoa</taxon>
        <taxon>Nematoda</taxon>
        <taxon>Enoplea</taxon>
        <taxon>Dorylaimia</taxon>
        <taxon>Mermithida</taxon>
        <taxon>Mermithoidea</taxon>
        <taxon>Mermithidae</taxon>
        <taxon>Romanomermis</taxon>
    </lineage>
</organism>
<sequence length="187" mass="20596">MINEDHDGDADPSATKIAGKGGDGKKIVGEEGEDATKIVGKGGDATKIIGEDNNAMKIAGEGGKILTDKQKQEMADLSLTNFSPEAKTYFKDIANSCDHLHPEVGLPMGCKKDNTLTPEEQYKMYPQLFSQYLTIEHKNAQPATLILKQKVIEDSENDGANLEEKEKMTKICLNGKFISDRYLILYR</sequence>
<protein>
    <submittedName>
        <fullName evidence="3">Uncharacterized protein</fullName>
    </submittedName>
</protein>
<dbReference type="AlphaFoldDB" id="A0A915HVN6"/>
<feature type="compositionally biased region" description="Acidic residues" evidence="1">
    <location>
        <begin position="1"/>
        <end position="10"/>
    </location>
</feature>
<accession>A0A915HVN6</accession>
<evidence type="ECO:0000256" key="1">
    <source>
        <dbReference type="SAM" id="MobiDB-lite"/>
    </source>
</evidence>